<name>A0AAV7WGM1_PLEWA</name>
<feature type="region of interest" description="Disordered" evidence="1">
    <location>
        <begin position="68"/>
        <end position="110"/>
    </location>
</feature>
<evidence type="ECO:0000313" key="3">
    <source>
        <dbReference type="Proteomes" id="UP001066276"/>
    </source>
</evidence>
<accession>A0AAV7WGM1</accession>
<dbReference type="EMBL" id="JANPWB010000002">
    <property type="protein sequence ID" value="KAJ1211164.1"/>
    <property type="molecule type" value="Genomic_DNA"/>
</dbReference>
<proteinExistence type="predicted"/>
<protein>
    <submittedName>
        <fullName evidence="2">Uncharacterized protein</fullName>
    </submittedName>
</protein>
<comment type="caution">
    <text evidence="2">The sequence shown here is derived from an EMBL/GenBank/DDBJ whole genome shotgun (WGS) entry which is preliminary data.</text>
</comment>
<evidence type="ECO:0000256" key="1">
    <source>
        <dbReference type="SAM" id="MobiDB-lite"/>
    </source>
</evidence>
<reference evidence="2" key="1">
    <citation type="journal article" date="2022" name="bioRxiv">
        <title>Sequencing and chromosome-scale assembly of the giantPleurodeles waltlgenome.</title>
        <authorList>
            <person name="Brown T."/>
            <person name="Elewa A."/>
            <person name="Iarovenko S."/>
            <person name="Subramanian E."/>
            <person name="Araus A.J."/>
            <person name="Petzold A."/>
            <person name="Susuki M."/>
            <person name="Suzuki K.-i.T."/>
            <person name="Hayashi T."/>
            <person name="Toyoda A."/>
            <person name="Oliveira C."/>
            <person name="Osipova E."/>
            <person name="Leigh N.D."/>
            <person name="Simon A."/>
            <person name="Yun M.H."/>
        </authorList>
    </citation>
    <scope>NUCLEOTIDE SEQUENCE</scope>
    <source>
        <strain evidence="2">20211129_DDA</strain>
        <tissue evidence="2">Liver</tissue>
    </source>
</reference>
<sequence>MSCSLERAPTQRCREYRSLGVGTVRHSRQKPSGVVRSALMRLTQSTLSLLARLGELANVLPGILKRNMAPKTSRNSGDKGEGARVAQMGKDKGDTAVVGRRPTLMEAKSS</sequence>
<evidence type="ECO:0000313" key="2">
    <source>
        <dbReference type="EMBL" id="KAJ1211164.1"/>
    </source>
</evidence>
<dbReference type="AlphaFoldDB" id="A0AAV7WGM1"/>
<gene>
    <name evidence="2" type="ORF">NDU88_006525</name>
</gene>
<keyword evidence="3" id="KW-1185">Reference proteome</keyword>
<organism evidence="2 3">
    <name type="scientific">Pleurodeles waltl</name>
    <name type="common">Iberian ribbed newt</name>
    <dbReference type="NCBI Taxonomy" id="8319"/>
    <lineage>
        <taxon>Eukaryota</taxon>
        <taxon>Metazoa</taxon>
        <taxon>Chordata</taxon>
        <taxon>Craniata</taxon>
        <taxon>Vertebrata</taxon>
        <taxon>Euteleostomi</taxon>
        <taxon>Amphibia</taxon>
        <taxon>Batrachia</taxon>
        <taxon>Caudata</taxon>
        <taxon>Salamandroidea</taxon>
        <taxon>Salamandridae</taxon>
        <taxon>Pleurodelinae</taxon>
        <taxon>Pleurodeles</taxon>
    </lineage>
</organism>
<dbReference type="Proteomes" id="UP001066276">
    <property type="component" value="Chromosome 1_2"/>
</dbReference>